<accession>A0A4R1Q2W7</accession>
<name>A0A4R1Q2W7_9FIRM</name>
<evidence type="ECO:0000313" key="2">
    <source>
        <dbReference type="Proteomes" id="UP000295063"/>
    </source>
</evidence>
<dbReference type="PANTHER" id="PTHR37841:SF1">
    <property type="entry name" value="DUF3298 DOMAIN-CONTAINING PROTEIN"/>
    <property type="match status" value="1"/>
</dbReference>
<keyword evidence="2" id="KW-1185">Reference proteome</keyword>
<dbReference type="Pfam" id="PF14903">
    <property type="entry name" value="WG_beta_rep"/>
    <property type="match status" value="3"/>
</dbReference>
<gene>
    <name evidence="1" type="ORF">EV210_10113</name>
</gene>
<dbReference type="RefSeq" id="WP_132073755.1">
    <property type="nucleotide sequence ID" value="NZ_SLUI01000001.1"/>
</dbReference>
<proteinExistence type="predicted"/>
<dbReference type="OrthoDB" id="210273at2"/>
<dbReference type="EMBL" id="SLUI01000001">
    <property type="protein sequence ID" value="TCL39818.1"/>
    <property type="molecule type" value="Genomic_DNA"/>
</dbReference>
<evidence type="ECO:0000313" key="1">
    <source>
        <dbReference type="EMBL" id="TCL39818.1"/>
    </source>
</evidence>
<comment type="caution">
    <text evidence="1">The sequence shown here is derived from an EMBL/GenBank/DDBJ whole genome shotgun (WGS) entry which is preliminary data.</text>
</comment>
<dbReference type="PANTHER" id="PTHR37841">
    <property type="entry name" value="GLR2918 PROTEIN"/>
    <property type="match status" value="1"/>
</dbReference>
<protein>
    <submittedName>
        <fullName evidence="1">WG repeat protein</fullName>
    </submittedName>
</protein>
<dbReference type="Proteomes" id="UP000295063">
    <property type="component" value="Unassembled WGS sequence"/>
</dbReference>
<sequence>MKKLVLSLLLTACLSVGVTGESKGKVIETKNELHPYAVKMPEGWRYGYIVPHTGKWVIVPSFEEAQPFGENGLAVVRQAGKLGLINKQGNFVVKPAYQMISPFQDGMAMVQTEDDWGFVTDRGSFISMPTSVSSAQLFKEGFAGIEIGGHWGFLNSEGQIAIAAEYDSVHEFNQGLVI</sequence>
<dbReference type="InterPro" id="IPR032774">
    <property type="entry name" value="WG_beta_rep"/>
</dbReference>
<dbReference type="AlphaFoldDB" id="A0A4R1Q2W7"/>
<organism evidence="1 2">
    <name type="scientific">Anaerospora hongkongensis</name>
    <dbReference type="NCBI Taxonomy" id="244830"/>
    <lineage>
        <taxon>Bacteria</taxon>
        <taxon>Bacillati</taxon>
        <taxon>Bacillota</taxon>
        <taxon>Negativicutes</taxon>
        <taxon>Selenomonadales</taxon>
        <taxon>Sporomusaceae</taxon>
        <taxon>Anaerospora</taxon>
    </lineage>
</organism>
<reference evidence="1 2" key="1">
    <citation type="submission" date="2019-03" db="EMBL/GenBank/DDBJ databases">
        <title>Genomic Encyclopedia of Type Strains, Phase IV (KMG-IV): sequencing the most valuable type-strain genomes for metagenomic binning, comparative biology and taxonomic classification.</title>
        <authorList>
            <person name="Goeker M."/>
        </authorList>
    </citation>
    <scope>NUCLEOTIDE SEQUENCE [LARGE SCALE GENOMIC DNA]</scope>
    <source>
        <strain evidence="1 2">DSM 15969</strain>
    </source>
</reference>